<evidence type="ECO:0000256" key="1">
    <source>
        <dbReference type="ARBA" id="ARBA00009684"/>
    </source>
</evidence>
<dbReference type="PANTHER" id="PTHR43527">
    <property type="entry name" value="4-DIPHOSPHOCYTIDYL-2-C-METHYL-D-ERYTHRITOL KINASE, CHLOROPLASTIC"/>
    <property type="match status" value="1"/>
</dbReference>
<evidence type="ECO:0000256" key="2">
    <source>
        <dbReference type="ARBA" id="ARBA00012052"/>
    </source>
</evidence>
<feature type="domain" description="GHMP kinase N-terminal" evidence="10">
    <location>
        <begin position="69"/>
        <end position="143"/>
    </location>
</feature>
<protein>
    <recommendedName>
        <fullName evidence="3 9">4-diphosphocytidyl-2-C-methyl-D-erythritol kinase</fullName>
        <shortName evidence="9">CMK</shortName>
        <ecNumber evidence="2 9">2.7.1.148</ecNumber>
    </recommendedName>
    <alternativeName>
        <fullName evidence="8 9">4-(cytidine-5'-diphospho)-2-C-methyl-D-erythritol kinase</fullName>
    </alternativeName>
</protein>
<feature type="domain" description="GHMP kinase C-terminal" evidence="11">
    <location>
        <begin position="197"/>
        <end position="260"/>
    </location>
</feature>
<dbReference type="Gene3D" id="3.30.70.890">
    <property type="entry name" value="GHMP kinase, C-terminal domain"/>
    <property type="match status" value="1"/>
</dbReference>
<dbReference type="EMBL" id="JBHUOZ010000003">
    <property type="protein sequence ID" value="MFD2921888.1"/>
    <property type="molecule type" value="Genomic_DNA"/>
</dbReference>
<evidence type="ECO:0000256" key="5">
    <source>
        <dbReference type="ARBA" id="ARBA00022741"/>
    </source>
</evidence>
<dbReference type="Pfam" id="PF08544">
    <property type="entry name" value="GHMP_kinases_C"/>
    <property type="match status" value="1"/>
</dbReference>
<dbReference type="SUPFAM" id="SSF54211">
    <property type="entry name" value="Ribosomal protein S5 domain 2-like"/>
    <property type="match status" value="1"/>
</dbReference>
<keyword evidence="13" id="KW-1185">Reference proteome</keyword>
<keyword evidence="9" id="KW-0414">Isoprene biosynthesis</keyword>
<dbReference type="Pfam" id="PF00288">
    <property type="entry name" value="GHMP_kinases_N"/>
    <property type="match status" value="1"/>
</dbReference>
<evidence type="ECO:0000256" key="9">
    <source>
        <dbReference type="HAMAP-Rule" id="MF_00061"/>
    </source>
</evidence>
<keyword evidence="4 9" id="KW-0808">Transferase</keyword>
<evidence type="ECO:0000256" key="4">
    <source>
        <dbReference type="ARBA" id="ARBA00022679"/>
    </source>
</evidence>
<keyword evidence="7 9" id="KW-0067">ATP-binding</keyword>
<organism evidence="12 13">
    <name type="scientific">Terrimonas rubra</name>
    <dbReference type="NCBI Taxonomy" id="1035890"/>
    <lineage>
        <taxon>Bacteria</taxon>
        <taxon>Pseudomonadati</taxon>
        <taxon>Bacteroidota</taxon>
        <taxon>Chitinophagia</taxon>
        <taxon>Chitinophagales</taxon>
        <taxon>Chitinophagaceae</taxon>
        <taxon>Terrimonas</taxon>
    </lineage>
</organism>
<comment type="catalytic activity">
    <reaction evidence="9">
        <text>4-CDP-2-C-methyl-D-erythritol + ATP = 4-CDP-2-C-methyl-D-erythritol 2-phosphate + ADP + H(+)</text>
        <dbReference type="Rhea" id="RHEA:18437"/>
        <dbReference type="ChEBI" id="CHEBI:15378"/>
        <dbReference type="ChEBI" id="CHEBI:30616"/>
        <dbReference type="ChEBI" id="CHEBI:57823"/>
        <dbReference type="ChEBI" id="CHEBI:57919"/>
        <dbReference type="ChEBI" id="CHEBI:456216"/>
        <dbReference type="EC" id="2.7.1.148"/>
    </reaction>
</comment>
<dbReference type="PANTHER" id="PTHR43527:SF2">
    <property type="entry name" value="4-DIPHOSPHOCYTIDYL-2-C-METHYL-D-ERYTHRITOL KINASE, CHLOROPLASTIC"/>
    <property type="match status" value="1"/>
</dbReference>
<comment type="similarity">
    <text evidence="1 9">Belongs to the GHMP kinase family. IspE subfamily.</text>
</comment>
<dbReference type="HAMAP" id="MF_00061">
    <property type="entry name" value="IspE"/>
    <property type="match status" value="1"/>
</dbReference>
<dbReference type="Proteomes" id="UP001597511">
    <property type="component" value="Unassembled WGS sequence"/>
</dbReference>
<keyword evidence="5 9" id="KW-0547">Nucleotide-binding</keyword>
<dbReference type="NCBIfam" id="TIGR00154">
    <property type="entry name" value="ispE"/>
    <property type="match status" value="1"/>
</dbReference>
<proteinExistence type="inferred from homology"/>
<evidence type="ECO:0000256" key="8">
    <source>
        <dbReference type="ARBA" id="ARBA00032554"/>
    </source>
</evidence>
<dbReference type="InterPro" id="IPR004424">
    <property type="entry name" value="IspE"/>
</dbReference>
<dbReference type="InterPro" id="IPR020568">
    <property type="entry name" value="Ribosomal_Su5_D2-typ_SF"/>
</dbReference>
<evidence type="ECO:0000256" key="3">
    <source>
        <dbReference type="ARBA" id="ARBA00017473"/>
    </source>
</evidence>
<dbReference type="InterPro" id="IPR036554">
    <property type="entry name" value="GHMP_kinase_C_sf"/>
</dbReference>
<comment type="caution">
    <text evidence="12">The sequence shown here is derived from an EMBL/GenBank/DDBJ whole genome shotgun (WGS) entry which is preliminary data.</text>
</comment>
<comment type="pathway">
    <text evidence="9">Isoprenoid biosynthesis; isopentenyl diphosphate biosynthesis via DXP pathway; isopentenyl diphosphate from 1-deoxy-D-xylulose 5-phosphate: step 3/6.</text>
</comment>
<comment type="caution">
    <text evidence="9">Lacks conserved residue(s) required for the propagation of feature annotation.</text>
</comment>
<comment type="function">
    <text evidence="9">Catalyzes the phosphorylation of the position 2 hydroxy group of 4-diphosphocytidyl-2C-methyl-D-erythritol.</text>
</comment>
<keyword evidence="6 9" id="KW-0418">Kinase</keyword>
<dbReference type="SUPFAM" id="SSF55060">
    <property type="entry name" value="GHMP Kinase, C-terminal domain"/>
    <property type="match status" value="1"/>
</dbReference>
<feature type="active site" evidence="9">
    <location>
        <position position="139"/>
    </location>
</feature>
<gene>
    <name evidence="9 12" type="primary">ispE</name>
    <name evidence="12" type="ORF">ACFS6H_19370</name>
</gene>
<dbReference type="InterPro" id="IPR014721">
    <property type="entry name" value="Ribsml_uS5_D2-typ_fold_subgr"/>
</dbReference>
<sequence length="281" mass="30835">MILFSNCKINLGLHITGKRTDAYHDIETIFFPVPVHDVLEIMTGSDSRSGGSVNLSLTGIPIPGTITGNLIVVAYKLLKKDFPLLPPVHFHLHKMIPPGAGLGAGSANGAFALKGLNDKYELGLSEQQLIDYAAQIGSDTSFFIVNEPCYATGRGEVLERIKLDLSDYKLVIVNPGIEISTAWAFTYVIPMQPERSLKAIIQQPVSTWRKELYNDFESTVFRSYPQIESLKKELYDAGAEYASMSGSGSTVYGLFPKDANPVFNFPTNYFQKTVSLGTATI</sequence>
<dbReference type="EC" id="2.7.1.148" evidence="2 9"/>
<dbReference type="PIRSF" id="PIRSF010376">
    <property type="entry name" value="IspE"/>
    <property type="match status" value="1"/>
</dbReference>
<evidence type="ECO:0000256" key="7">
    <source>
        <dbReference type="ARBA" id="ARBA00022840"/>
    </source>
</evidence>
<dbReference type="RefSeq" id="WP_386103064.1">
    <property type="nucleotide sequence ID" value="NZ_JBHUOZ010000003.1"/>
</dbReference>
<reference evidence="13" key="1">
    <citation type="journal article" date="2019" name="Int. J. Syst. Evol. Microbiol.">
        <title>The Global Catalogue of Microorganisms (GCM) 10K type strain sequencing project: providing services to taxonomists for standard genome sequencing and annotation.</title>
        <authorList>
            <consortium name="The Broad Institute Genomics Platform"/>
            <consortium name="The Broad Institute Genome Sequencing Center for Infectious Disease"/>
            <person name="Wu L."/>
            <person name="Ma J."/>
        </authorList>
    </citation>
    <scope>NUCLEOTIDE SEQUENCE [LARGE SCALE GENOMIC DNA]</scope>
    <source>
        <strain evidence="13">KCTC 23299</strain>
    </source>
</reference>
<name>A0ABW6ACH9_9BACT</name>
<feature type="active site" evidence="9">
    <location>
        <position position="8"/>
    </location>
</feature>
<dbReference type="InterPro" id="IPR006204">
    <property type="entry name" value="GHMP_kinase_N_dom"/>
</dbReference>
<evidence type="ECO:0000259" key="11">
    <source>
        <dbReference type="Pfam" id="PF08544"/>
    </source>
</evidence>
<dbReference type="GO" id="GO:0050515">
    <property type="term" value="F:4-(cytidine 5'-diphospho)-2-C-methyl-D-erythritol kinase activity"/>
    <property type="evidence" value="ECO:0007669"/>
    <property type="project" value="UniProtKB-EC"/>
</dbReference>
<evidence type="ECO:0000259" key="10">
    <source>
        <dbReference type="Pfam" id="PF00288"/>
    </source>
</evidence>
<evidence type="ECO:0000313" key="12">
    <source>
        <dbReference type="EMBL" id="MFD2921888.1"/>
    </source>
</evidence>
<dbReference type="Gene3D" id="3.30.230.10">
    <property type="match status" value="1"/>
</dbReference>
<dbReference type="InterPro" id="IPR013750">
    <property type="entry name" value="GHMP_kinase_C_dom"/>
</dbReference>
<evidence type="ECO:0000256" key="6">
    <source>
        <dbReference type="ARBA" id="ARBA00022777"/>
    </source>
</evidence>
<accession>A0ABW6ACH9</accession>
<evidence type="ECO:0000313" key="13">
    <source>
        <dbReference type="Proteomes" id="UP001597511"/>
    </source>
</evidence>